<protein>
    <recommendedName>
        <fullName evidence="13">DUF86 domain-containing protein</fullName>
    </recommendedName>
</protein>
<dbReference type="Proteomes" id="UP000576480">
    <property type="component" value="Unassembled WGS sequence"/>
</dbReference>
<dbReference type="InterPro" id="IPR052379">
    <property type="entry name" value="Type_VII_TA_RNase"/>
</dbReference>
<accession>A0A6V8NLQ1</accession>
<dbReference type="PANTHER" id="PTHR33397">
    <property type="entry name" value="UPF0331 PROTEIN YUTE"/>
    <property type="match status" value="1"/>
</dbReference>
<dbReference type="PANTHER" id="PTHR33397:SF5">
    <property type="entry name" value="RNASE YUTE-RELATED"/>
    <property type="match status" value="1"/>
</dbReference>
<dbReference type="SUPFAM" id="SSF81593">
    <property type="entry name" value="Nucleotidyltransferase substrate binding subunit/domain"/>
    <property type="match status" value="1"/>
</dbReference>
<proteinExistence type="inferred from homology"/>
<dbReference type="EMBL" id="BLSB01000028">
    <property type="protein sequence ID" value="GFP34851.1"/>
    <property type="molecule type" value="Genomic_DNA"/>
</dbReference>
<dbReference type="Proteomes" id="UP000591948">
    <property type="component" value="Unassembled WGS sequence"/>
</dbReference>
<dbReference type="EMBL" id="BLRX01000100">
    <property type="protein sequence ID" value="GFP25474.1"/>
    <property type="molecule type" value="Genomic_DNA"/>
</dbReference>
<evidence type="ECO:0000256" key="4">
    <source>
        <dbReference type="ARBA" id="ARBA00024207"/>
    </source>
</evidence>
<dbReference type="Proteomes" id="UP000580051">
    <property type="component" value="Unassembled WGS sequence"/>
</dbReference>
<evidence type="ECO:0008006" key="13">
    <source>
        <dbReference type="Google" id="ProtNLM"/>
    </source>
</evidence>
<evidence type="ECO:0000313" key="9">
    <source>
        <dbReference type="Proteomes" id="UP000543224"/>
    </source>
</evidence>
<dbReference type="AlphaFoldDB" id="A0A6V8NLQ1"/>
<name>A0A6V8NLQ1_9ACTN</name>
<evidence type="ECO:0000313" key="7">
    <source>
        <dbReference type="EMBL" id="GFP27072.1"/>
    </source>
</evidence>
<comment type="similarity">
    <text evidence="4">Belongs to the HepT RNase toxin family.</text>
</comment>
<dbReference type="Gene3D" id="1.20.120.580">
    <property type="entry name" value="bsu32300-like"/>
    <property type="match status" value="1"/>
</dbReference>
<dbReference type="InterPro" id="IPR037038">
    <property type="entry name" value="HepT-like_sf"/>
</dbReference>
<evidence type="ECO:0000313" key="10">
    <source>
        <dbReference type="Proteomes" id="UP000576480"/>
    </source>
</evidence>
<dbReference type="EMBL" id="BLRY01000014">
    <property type="protein sequence ID" value="GFP27072.1"/>
    <property type="molecule type" value="Genomic_DNA"/>
</dbReference>
<dbReference type="Proteomes" id="UP000543224">
    <property type="component" value="Unassembled WGS sequence"/>
</dbReference>
<sequence>MRKEDVQSKLDIIPENLEKIEILRAKSFEEFTSDFRNIDSALHRFQTSIQALVDIGGYIIAWLGLRTPGTSGEVIDILVEHSLLKTEQRDRYVSMIQFRNRIVHFYNDIDLKILYRILQEELIDIRELYRTLIQIIEEHPE</sequence>
<dbReference type="RefSeq" id="WP_176226341.1">
    <property type="nucleotide sequence ID" value="NZ_BLRY01000014.1"/>
</dbReference>
<evidence type="ECO:0000313" key="5">
    <source>
        <dbReference type="EMBL" id="GFP21208.1"/>
    </source>
</evidence>
<evidence type="ECO:0000313" key="6">
    <source>
        <dbReference type="EMBL" id="GFP25474.1"/>
    </source>
</evidence>
<reference evidence="9 10" key="1">
    <citation type="journal article" date="2020" name="Front. Microbiol.">
        <title>Single-cell genomics of novel Actinobacteria with the Wood-Ljungdahl pathway discovered in a serpentinizing system.</title>
        <authorList>
            <person name="Merino N."/>
            <person name="Kawai M."/>
            <person name="Boyd E.S."/>
            <person name="Colman D.R."/>
            <person name="McGlynn S.E."/>
            <person name="Nealson K.H."/>
            <person name="Kurokawa K."/>
            <person name="Hongoh Y."/>
        </authorList>
    </citation>
    <scope>NUCLEOTIDE SEQUENCE [LARGE SCALE GENOMIC DNA]</scope>
    <source>
        <strain evidence="5 11">S06</strain>
        <strain evidence="6 9">S25</strain>
        <strain evidence="7 12">S33</strain>
        <strain evidence="8 10">S43</strain>
    </source>
</reference>
<keyword evidence="2" id="KW-0540">Nuclease</keyword>
<keyword evidence="12" id="KW-1185">Reference proteome</keyword>
<evidence type="ECO:0000313" key="11">
    <source>
        <dbReference type="Proteomes" id="UP000580051"/>
    </source>
</evidence>
<keyword evidence="3" id="KW-0378">Hydrolase</keyword>
<evidence type="ECO:0000256" key="2">
    <source>
        <dbReference type="ARBA" id="ARBA00022722"/>
    </source>
</evidence>
<keyword evidence="1" id="KW-1277">Toxin-antitoxin system</keyword>
<evidence type="ECO:0000256" key="1">
    <source>
        <dbReference type="ARBA" id="ARBA00022649"/>
    </source>
</evidence>
<organism evidence="5 11">
    <name type="scientific">Candidatus Hakubella thermalkaliphila</name>
    <dbReference type="NCBI Taxonomy" id="2754717"/>
    <lineage>
        <taxon>Bacteria</taxon>
        <taxon>Bacillati</taxon>
        <taxon>Actinomycetota</taxon>
        <taxon>Actinomycetota incertae sedis</taxon>
        <taxon>Candidatus Hakubellales</taxon>
        <taxon>Candidatus Hakubellaceae</taxon>
        <taxon>Candidatus Hakubella</taxon>
    </lineage>
</organism>
<dbReference type="InterPro" id="IPR008201">
    <property type="entry name" value="HepT-like"/>
</dbReference>
<dbReference type="EMBL" id="BLRV01000026">
    <property type="protein sequence ID" value="GFP21208.1"/>
    <property type="molecule type" value="Genomic_DNA"/>
</dbReference>
<dbReference type="GO" id="GO:0110001">
    <property type="term" value="C:toxin-antitoxin complex"/>
    <property type="evidence" value="ECO:0007669"/>
    <property type="project" value="InterPro"/>
</dbReference>
<evidence type="ECO:0000313" key="12">
    <source>
        <dbReference type="Proteomes" id="UP000591948"/>
    </source>
</evidence>
<evidence type="ECO:0000313" key="8">
    <source>
        <dbReference type="EMBL" id="GFP34851.1"/>
    </source>
</evidence>
<dbReference type="GO" id="GO:0016787">
    <property type="term" value="F:hydrolase activity"/>
    <property type="evidence" value="ECO:0007669"/>
    <property type="project" value="UniProtKB-KW"/>
</dbReference>
<comment type="caution">
    <text evidence="5">The sequence shown here is derived from an EMBL/GenBank/DDBJ whole genome shotgun (WGS) entry which is preliminary data.</text>
</comment>
<evidence type="ECO:0000256" key="3">
    <source>
        <dbReference type="ARBA" id="ARBA00022801"/>
    </source>
</evidence>
<dbReference type="GO" id="GO:0004540">
    <property type="term" value="F:RNA nuclease activity"/>
    <property type="evidence" value="ECO:0007669"/>
    <property type="project" value="InterPro"/>
</dbReference>
<gene>
    <name evidence="5" type="ORF">HKBW3S06_00434</name>
    <name evidence="6" type="ORF">HKBW3S25_00946</name>
    <name evidence="7" type="ORF">HKBW3S33_00484</name>
    <name evidence="8" type="ORF">HKBW3S43_00643</name>
</gene>
<dbReference type="NCBIfam" id="NF047751">
    <property type="entry name" value="HepT_toxin"/>
    <property type="match status" value="1"/>
</dbReference>
<dbReference type="Pfam" id="PF01934">
    <property type="entry name" value="HepT-like"/>
    <property type="match status" value="1"/>
</dbReference>